<dbReference type="SUPFAM" id="SSF56281">
    <property type="entry name" value="Metallo-hydrolase/oxidoreductase"/>
    <property type="match status" value="1"/>
</dbReference>
<dbReference type="Pfam" id="PF00753">
    <property type="entry name" value="Lactamase_B"/>
    <property type="match status" value="1"/>
</dbReference>
<reference evidence="2" key="1">
    <citation type="journal article" date="2014" name="Int. J. Syst. Evol. Microbiol.">
        <title>Complete genome sequence of Corynebacterium casei LMG S-19264T (=DSM 44701T), isolated from a smear-ripened cheese.</title>
        <authorList>
            <consortium name="US DOE Joint Genome Institute (JGI-PGF)"/>
            <person name="Walter F."/>
            <person name="Albersmeier A."/>
            <person name="Kalinowski J."/>
            <person name="Ruckert C."/>
        </authorList>
    </citation>
    <scope>NUCLEOTIDE SEQUENCE</scope>
    <source>
        <strain evidence="2">JCM 12289</strain>
    </source>
</reference>
<dbReference type="PANTHER" id="PTHR30619">
    <property type="entry name" value="DNA INTERNALIZATION/COMPETENCE PROTEIN COMEC/REC2"/>
    <property type="match status" value="1"/>
</dbReference>
<feature type="domain" description="Metallo-beta-lactamase" evidence="1">
    <location>
        <begin position="20"/>
        <end position="78"/>
    </location>
</feature>
<reference evidence="2" key="2">
    <citation type="submission" date="2023-12" db="EMBL/GenBank/DDBJ databases">
        <authorList>
            <person name="Sun Q."/>
            <person name="Inoue M."/>
        </authorList>
    </citation>
    <scope>NUCLEOTIDE SEQUENCE</scope>
    <source>
        <strain evidence="2">JCM 12289</strain>
    </source>
</reference>
<protein>
    <recommendedName>
        <fullName evidence="1">Metallo-beta-lactamase domain-containing protein</fullName>
    </recommendedName>
</protein>
<dbReference type="InterPro" id="IPR052159">
    <property type="entry name" value="Competence_DNA_uptake"/>
</dbReference>
<dbReference type="Proteomes" id="UP001500962">
    <property type="component" value="Unassembled WGS sequence"/>
</dbReference>
<gene>
    <name evidence="2" type="ORF">GCM10008985_33240</name>
</gene>
<dbReference type="AlphaFoldDB" id="A0AAV3SLH6"/>
<dbReference type="EMBL" id="BAAADN010000064">
    <property type="protein sequence ID" value="GAA0473837.1"/>
    <property type="molecule type" value="Genomic_DNA"/>
</dbReference>
<proteinExistence type="predicted"/>
<name>A0AAV3SLH6_HALDO</name>
<dbReference type="PANTHER" id="PTHR30619:SF1">
    <property type="entry name" value="RECOMBINATION PROTEIN 2"/>
    <property type="match status" value="1"/>
</dbReference>
<organism evidence="2 3">
    <name type="scientific">Halococcus dombrowskii</name>
    <dbReference type="NCBI Taxonomy" id="179637"/>
    <lineage>
        <taxon>Archaea</taxon>
        <taxon>Methanobacteriati</taxon>
        <taxon>Methanobacteriota</taxon>
        <taxon>Stenosarchaea group</taxon>
        <taxon>Halobacteria</taxon>
        <taxon>Halobacteriales</taxon>
        <taxon>Halococcaceae</taxon>
        <taxon>Halococcus</taxon>
    </lineage>
</organism>
<accession>A0AAV3SLH6</accession>
<dbReference type="Gene3D" id="3.60.15.10">
    <property type="entry name" value="Ribonuclease Z/Hydroxyacylglutathione hydrolase-like"/>
    <property type="match status" value="1"/>
</dbReference>
<dbReference type="InterPro" id="IPR036866">
    <property type="entry name" value="RibonucZ/Hydroxyglut_hydro"/>
</dbReference>
<evidence type="ECO:0000313" key="2">
    <source>
        <dbReference type="EMBL" id="GAA0473837.1"/>
    </source>
</evidence>
<dbReference type="InterPro" id="IPR001279">
    <property type="entry name" value="Metallo-B-lactamas"/>
</dbReference>
<sequence>MAIGHELVGDGVGEIVLDYLKEHNIDHIDYLVTSHADADHIGGNAAIIRYYETEANGIGAIYDPGIASSSQTYQDYLDAVEKYNVTLYETHAGDDIPFEGVQTPSVFG</sequence>
<evidence type="ECO:0000259" key="1">
    <source>
        <dbReference type="Pfam" id="PF00753"/>
    </source>
</evidence>
<comment type="caution">
    <text evidence="2">The sequence shown here is derived from an EMBL/GenBank/DDBJ whole genome shotgun (WGS) entry which is preliminary data.</text>
</comment>
<evidence type="ECO:0000313" key="3">
    <source>
        <dbReference type="Proteomes" id="UP001500962"/>
    </source>
</evidence>